<keyword evidence="3" id="KW-1185">Reference proteome</keyword>
<organism evidence="2 3">
    <name type="scientific">Riccia fluitans</name>
    <dbReference type="NCBI Taxonomy" id="41844"/>
    <lineage>
        <taxon>Eukaryota</taxon>
        <taxon>Viridiplantae</taxon>
        <taxon>Streptophyta</taxon>
        <taxon>Embryophyta</taxon>
        <taxon>Marchantiophyta</taxon>
        <taxon>Marchantiopsida</taxon>
        <taxon>Marchantiidae</taxon>
        <taxon>Marchantiales</taxon>
        <taxon>Ricciaceae</taxon>
        <taxon>Riccia</taxon>
    </lineage>
</organism>
<sequence length="121" mass="13381">MHEQIALPHFSTCSQSHLTSEARETSELHLVFLSSSRSTASRQGSQATARQATATLQRGDAQLRIELGFRIMVLSLAKRHPTFTTAHAQTDSGRSKKQQAVRQTEPPSLSVLRGSLYFSPF</sequence>
<dbReference type="EMBL" id="JBHFFA010000006">
    <property type="protein sequence ID" value="KAL2619831.1"/>
    <property type="molecule type" value="Genomic_DNA"/>
</dbReference>
<evidence type="ECO:0000313" key="2">
    <source>
        <dbReference type="EMBL" id="KAL2619831.1"/>
    </source>
</evidence>
<gene>
    <name evidence="2" type="ORF">R1flu_000036</name>
</gene>
<evidence type="ECO:0000313" key="3">
    <source>
        <dbReference type="Proteomes" id="UP001605036"/>
    </source>
</evidence>
<comment type="caution">
    <text evidence="2">The sequence shown here is derived from an EMBL/GenBank/DDBJ whole genome shotgun (WGS) entry which is preliminary data.</text>
</comment>
<evidence type="ECO:0000256" key="1">
    <source>
        <dbReference type="SAM" id="MobiDB-lite"/>
    </source>
</evidence>
<accession>A0ABD1XZN8</accession>
<protein>
    <submittedName>
        <fullName evidence="2">Uncharacterized protein</fullName>
    </submittedName>
</protein>
<dbReference type="Proteomes" id="UP001605036">
    <property type="component" value="Unassembled WGS sequence"/>
</dbReference>
<dbReference type="AlphaFoldDB" id="A0ABD1XZN8"/>
<proteinExistence type="predicted"/>
<feature type="region of interest" description="Disordered" evidence="1">
    <location>
        <begin position="84"/>
        <end position="108"/>
    </location>
</feature>
<reference evidence="2 3" key="1">
    <citation type="submission" date="2024-09" db="EMBL/GenBank/DDBJ databases">
        <title>Chromosome-scale assembly of Riccia fluitans.</title>
        <authorList>
            <person name="Paukszto L."/>
            <person name="Sawicki J."/>
            <person name="Karawczyk K."/>
            <person name="Piernik-Szablinska J."/>
            <person name="Szczecinska M."/>
            <person name="Mazdziarz M."/>
        </authorList>
    </citation>
    <scope>NUCLEOTIDE SEQUENCE [LARGE SCALE GENOMIC DNA]</scope>
    <source>
        <strain evidence="2">Rf_01</strain>
        <tissue evidence="2">Aerial parts of the thallus</tissue>
    </source>
</reference>
<feature type="compositionally biased region" description="Polar residues" evidence="1">
    <location>
        <begin position="84"/>
        <end position="107"/>
    </location>
</feature>
<name>A0ABD1XZN8_9MARC</name>